<feature type="region of interest" description="Disordered" evidence="1">
    <location>
        <begin position="363"/>
        <end position="431"/>
    </location>
</feature>
<feature type="region of interest" description="Disordered" evidence="1">
    <location>
        <begin position="522"/>
        <end position="549"/>
    </location>
</feature>
<sequence>MASGSQWNRPGCPFVPEPIFLNKWEQRLCAEQPPAAPFLPASTGGANFPVSNCRSGHALESVPASRRMAAVYAHPDHPMWGTQRGDSGLQNVEQFPTALAPEAGGADGTPALAETATHAYARYQEEPLAGRFSCQKAREVGVETSQGQDIDMFPPHERAECFPPRPSYCQHEACAGCPERCRRSVSHVHEEMVGASVPLAQKENAPWGMGLLSTEPLSFDSVSAPSIVPLQQETGGRKESRVPGRSSRGSTPPPSNIPPGLARAPSFSVPPFRESPPTLSSTARASVSASTDFPTPSTPRQVDRDPRLATPFPENPVPIRGRLYSRSCETSEADSFRPSKSPRCSSGRVSVRLPSPGTVDWVSSSHVTSHLSKQSSEASERVTTPRRAGMSNDSHEARLLTARPSSFTGGAPAVASSNPRGSRAPDASAASSSFLRTRSSLCGRGPREGFTALSAALSVFPFLLPTAAVLPLDPVGRKLERTRSRESTEHMGSPSAVSSQNFAGIPLRRGGASCAALDVFTPGSRQSVSTPPSSPPCEMDSASHADSRGLTERRKSILQDQQVQETLLALLVAATPAAEEADLRRLQRNSLELDLLLPGVSVTDAGLVGGSSLGSGAAGDSQRDLHGRSAAWSESNRRRVSSGRLCSCLSPLVSSLHTQALCDLYEEEAFFLPEQDILEVKFNWWQMLKREFRLQMHWEMQQEFQSPCRRELPRPRRQERLLSRWSYCVSSVSARHVPVARRLLQEGPRTLLADTTGDSTDHTGLQSTDSRHPASSSGGRDGLGAIDVGALLSGEPARGEKEEEVMDCSEGGEGRRALSRSLRQHVWTWMWECAANLGFCVSTRFLGLQLLDAYLAHEQSPVDPENETQVSLVAVASLLVAAGLRGHWKDLEKDAYLAGIVRGLDFPYSLDDVIQTQHDILQLLPAGLMLSKTVVDYFRLFLAHLRDLFNVVQHLDALPECPVLETGEGSGASSLRQSSRDTLGLASRSDTGSAYIRVSAGSGGELQCEERRFPDDLQQPSRVPSPFLFEQSGQDGVKSSTSGRLLRSSSCRSRWEGGSGVCAAELSRDTAASAGACRDRGASFQQEEFFLGVSESDEARGGSGDFVSLFGFWKSTGLLACLEALILRSCSALAGSVGPSLLVPPSRLVAALLLRLMEPYSTVRMAEGHEKHNSLLTDKSEQEPVLGHPGIVSWSRFICSFVFRLHYDADMVFWKAVLAPLVDGVLHMEDNHCFLALWKAGTELWAQLISQSCRLWEADQNSQSSASLPLSSSTPFPPEKKLSSDKLPSEVVLPSERVPLVMASRVSSGSVSFSHRRSRSIGDSEVSREPRASASRTQGPRKPEAERSASAETPASWRRTGSPPRGSDRSTESRNFIFAETGGPFPGEAPPMVDRRASLPGRCPAGSDRRQRAEAETGGRPPGTPGRLGSCVSTSQRCLTPPRDGGLQPSVQIAASSVQDFQTWRETGELAFEETMQWEAEEDGRFPPQRGASSGRGCGDASKVCPGLNVPGSTSERVSVSSKNTNCPETCYAPPAAERAVATPNRGSFAGDAASRGEKNSIDFFLREGLGWGFERNGRSSGERQRASWSVSHDLPSDVSAGRRERLSSIGRFASSGPADAAEPHDLY</sequence>
<feature type="compositionally biased region" description="Low complexity" evidence="1">
    <location>
        <begin position="1264"/>
        <end position="1274"/>
    </location>
</feature>
<feature type="region of interest" description="Disordered" evidence="1">
    <location>
        <begin position="750"/>
        <end position="782"/>
    </location>
</feature>
<feature type="compositionally biased region" description="Polar residues" evidence="1">
    <location>
        <begin position="363"/>
        <end position="377"/>
    </location>
</feature>
<feature type="compositionally biased region" description="Basic and acidic residues" evidence="1">
    <location>
        <begin position="1320"/>
        <end position="1331"/>
    </location>
</feature>
<name>A0A0F7VFH7_TOXGV</name>
<feature type="region of interest" description="Disordered" evidence="1">
    <location>
        <begin position="967"/>
        <end position="987"/>
    </location>
</feature>
<feature type="region of interest" description="Disordered" evidence="1">
    <location>
        <begin position="1015"/>
        <end position="1043"/>
    </location>
</feature>
<protein>
    <recommendedName>
        <fullName evidence="2">Cyclin N-terminal domain-containing protein</fullName>
    </recommendedName>
</protein>
<feature type="compositionally biased region" description="Basic and acidic residues" evidence="1">
    <location>
        <begin position="1407"/>
        <end position="1417"/>
    </location>
</feature>
<dbReference type="Pfam" id="PF00134">
    <property type="entry name" value="Cyclin_N"/>
    <property type="match status" value="1"/>
</dbReference>
<feature type="compositionally biased region" description="Polar residues" evidence="1">
    <location>
        <begin position="756"/>
        <end position="778"/>
    </location>
</feature>
<feature type="region of interest" description="Disordered" evidence="1">
    <location>
        <begin position="1264"/>
        <end position="1288"/>
    </location>
</feature>
<gene>
    <name evidence="3" type="ORF">BN1205_001950</name>
</gene>
<accession>A0A0F7VFH7</accession>
<evidence type="ECO:0000259" key="2">
    <source>
        <dbReference type="Pfam" id="PF00134"/>
    </source>
</evidence>
<dbReference type="InterPro" id="IPR036915">
    <property type="entry name" value="Cyclin-like_sf"/>
</dbReference>
<feature type="compositionally biased region" description="Basic and acidic residues" evidence="1">
    <location>
        <begin position="1278"/>
        <end position="1288"/>
    </location>
</feature>
<evidence type="ECO:0000256" key="1">
    <source>
        <dbReference type="SAM" id="MobiDB-lite"/>
    </source>
</evidence>
<feature type="compositionally biased region" description="Low complexity" evidence="1">
    <location>
        <begin position="278"/>
        <end position="291"/>
    </location>
</feature>
<feature type="region of interest" description="Disordered" evidence="1">
    <location>
        <begin position="1575"/>
        <end position="1604"/>
    </location>
</feature>
<proteinExistence type="predicted"/>
<feature type="compositionally biased region" description="Polar residues" evidence="1">
    <location>
        <begin position="971"/>
        <end position="981"/>
    </location>
</feature>
<feature type="domain" description="Cyclin N-terminal" evidence="2">
    <location>
        <begin position="813"/>
        <end position="924"/>
    </location>
</feature>
<feature type="compositionally biased region" description="Basic and acidic residues" evidence="1">
    <location>
        <begin position="1576"/>
        <end position="1586"/>
    </location>
</feature>
<feature type="region of interest" description="Disordered" evidence="1">
    <location>
        <begin position="1609"/>
        <end position="1628"/>
    </location>
</feature>
<feature type="region of interest" description="Disordered" evidence="1">
    <location>
        <begin position="481"/>
        <end position="500"/>
    </location>
</feature>
<feature type="region of interest" description="Disordered" evidence="1">
    <location>
        <begin position="227"/>
        <end position="351"/>
    </location>
</feature>
<reference evidence="3" key="1">
    <citation type="journal article" date="2015" name="PLoS ONE">
        <title>Comprehensive Evaluation of Toxoplasma gondii VEG and Neospora caninum LIV Genomes with Tachyzoite Stage Transcriptome and Proteome Defines Novel Transcript Features.</title>
        <authorList>
            <person name="Ramaprasad A."/>
            <person name="Mourier T."/>
            <person name="Naeem R."/>
            <person name="Malas T.B."/>
            <person name="Moussa E."/>
            <person name="Panigrahi A."/>
            <person name="Vermont S.J."/>
            <person name="Otto T.D."/>
            <person name="Wastling J."/>
            <person name="Pain A."/>
        </authorList>
    </citation>
    <scope>NUCLEOTIDE SEQUENCE</scope>
    <source>
        <strain evidence="3">VEG</strain>
    </source>
</reference>
<dbReference type="EMBL" id="LN714502">
    <property type="protein sequence ID" value="CEL78597.1"/>
    <property type="molecule type" value="Genomic_DNA"/>
</dbReference>
<organism evidence="3">
    <name type="scientific">Toxoplasma gondii (strain ATCC 50861 / VEG)</name>
    <dbReference type="NCBI Taxonomy" id="432359"/>
    <lineage>
        <taxon>Eukaryota</taxon>
        <taxon>Sar</taxon>
        <taxon>Alveolata</taxon>
        <taxon>Apicomplexa</taxon>
        <taxon>Conoidasida</taxon>
        <taxon>Coccidia</taxon>
        <taxon>Eucoccidiorida</taxon>
        <taxon>Eimeriorina</taxon>
        <taxon>Sarcocystidae</taxon>
        <taxon>Toxoplasma</taxon>
    </lineage>
</organism>
<dbReference type="Gene3D" id="1.10.472.10">
    <property type="entry name" value="Cyclin-like"/>
    <property type="match status" value="1"/>
</dbReference>
<dbReference type="InterPro" id="IPR006671">
    <property type="entry name" value="Cyclin_N"/>
</dbReference>
<dbReference type="SUPFAM" id="SSF47954">
    <property type="entry name" value="Cyclin-like"/>
    <property type="match status" value="1"/>
</dbReference>
<evidence type="ECO:0000313" key="3">
    <source>
        <dbReference type="EMBL" id="CEL78597.1"/>
    </source>
</evidence>
<feature type="region of interest" description="Disordered" evidence="1">
    <location>
        <begin position="1312"/>
        <end position="1434"/>
    </location>
</feature>